<dbReference type="AlphaFoldDB" id="A0A1W1XWZ1"/>
<proteinExistence type="predicted"/>
<keyword evidence="1" id="KW-0812">Transmembrane</keyword>
<dbReference type="Proteomes" id="UP000192468">
    <property type="component" value="Unassembled WGS sequence"/>
</dbReference>
<evidence type="ECO:0000256" key="1">
    <source>
        <dbReference type="SAM" id="Phobius"/>
    </source>
</evidence>
<feature type="transmembrane region" description="Helical" evidence="1">
    <location>
        <begin position="33"/>
        <end position="63"/>
    </location>
</feature>
<evidence type="ECO:0000313" key="2">
    <source>
        <dbReference type="EMBL" id="SMC28489.1"/>
    </source>
</evidence>
<keyword evidence="3" id="KW-1185">Reference proteome</keyword>
<sequence>MRNKRNKFLTFMFSMLPGAGHMFMGFMKTGISFMAAFFFIIFVATFLSISQFLFILPLIWFYAFFHCLNIASLNDEDFLSIEDEYLFSIDKIIKLDKNIFVKRRLFVGILLLLFGIYLLWNTVIQNLSGIIPDTLYSTIYNMSNFVPKIIIGIAIIFVGVKLIAGKKRESEMDV</sequence>
<evidence type="ECO:0008006" key="4">
    <source>
        <dbReference type="Google" id="ProtNLM"/>
    </source>
</evidence>
<reference evidence="2 3" key="1">
    <citation type="submission" date="2017-04" db="EMBL/GenBank/DDBJ databases">
        <authorList>
            <person name="Afonso C.L."/>
            <person name="Miller P.J."/>
            <person name="Scott M.A."/>
            <person name="Spackman E."/>
            <person name="Goraichik I."/>
            <person name="Dimitrov K.M."/>
            <person name="Suarez D.L."/>
            <person name="Swayne D.E."/>
        </authorList>
    </citation>
    <scope>NUCLEOTIDE SEQUENCE [LARGE SCALE GENOMIC DNA]</scope>
    <source>
        <strain evidence="2 3">DSM 12555</strain>
    </source>
</reference>
<keyword evidence="1" id="KW-0472">Membrane</keyword>
<protein>
    <recommendedName>
        <fullName evidence="4">TM2 domain-containing protein</fullName>
    </recommendedName>
</protein>
<evidence type="ECO:0000313" key="3">
    <source>
        <dbReference type="Proteomes" id="UP000192468"/>
    </source>
</evidence>
<dbReference type="RefSeq" id="WP_084117531.1">
    <property type="nucleotide sequence ID" value="NZ_FWXH01000026.1"/>
</dbReference>
<dbReference type="STRING" id="1121291.SAMN02745134_03532"/>
<feature type="transmembrane region" description="Helical" evidence="1">
    <location>
        <begin position="145"/>
        <end position="164"/>
    </location>
</feature>
<accession>A0A1W1XWZ1</accession>
<feature type="transmembrane region" description="Helical" evidence="1">
    <location>
        <begin position="105"/>
        <end position="125"/>
    </location>
</feature>
<dbReference type="OrthoDB" id="82335at2"/>
<gene>
    <name evidence="2" type="ORF">SAMN02745134_03532</name>
</gene>
<organism evidence="2 3">
    <name type="scientific">Clostridium acidisoli DSM 12555</name>
    <dbReference type="NCBI Taxonomy" id="1121291"/>
    <lineage>
        <taxon>Bacteria</taxon>
        <taxon>Bacillati</taxon>
        <taxon>Bacillota</taxon>
        <taxon>Clostridia</taxon>
        <taxon>Eubacteriales</taxon>
        <taxon>Clostridiaceae</taxon>
        <taxon>Clostridium</taxon>
    </lineage>
</organism>
<dbReference type="EMBL" id="FWXH01000026">
    <property type="protein sequence ID" value="SMC28489.1"/>
    <property type="molecule type" value="Genomic_DNA"/>
</dbReference>
<feature type="transmembrane region" description="Helical" evidence="1">
    <location>
        <begin position="7"/>
        <end position="27"/>
    </location>
</feature>
<name>A0A1W1XWZ1_9CLOT</name>
<keyword evidence="1" id="KW-1133">Transmembrane helix</keyword>